<proteinExistence type="predicted"/>
<reference evidence="1 2" key="1">
    <citation type="submission" date="2018-01" db="EMBL/GenBank/DDBJ databases">
        <authorList>
            <person name="Gaut B.S."/>
            <person name="Morton B.R."/>
            <person name="Clegg M.T."/>
            <person name="Duvall M.R."/>
        </authorList>
    </citation>
    <scope>NUCLEOTIDE SEQUENCE [LARGE SCALE GENOMIC DNA]</scope>
    <source>
        <strain evidence="1">GP69</strain>
    </source>
</reference>
<protein>
    <submittedName>
        <fullName evidence="1">Uncharacterized protein</fullName>
    </submittedName>
</protein>
<evidence type="ECO:0000313" key="1">
    <source>
        <dbReference type="EMBL" id="SOY28868.1"/>
    </source>
</evidence>
<accession>A0A2K4ZEI4</accession>
<keyword evidence="2" id="KW-1185">Reference proteome</keyword>
<dbReference type="AlphaFoldDB" id="A0A2K4ZEI4"/>
<evidence type="ECO:0000313" key="2">
    <source>
        <dbReference type="Proteomes" id="UP000236311"/>
    </source>
</evidence>
<organism evidence="1 2">
    <name type="scientific">Acetatifactor muris</name>
    <dbReference type="NCBI Taxonomy" id="879566"/>
    <lineage>
        <taxon>Bacteria</taxon>
        <taxon>Bacillati</taxon>
        <taxon>Bacillota</taxon>
        <taxon>Clostridia</taxon>
        <taxon>Lachnospirales</taxon>
        <taxon>Lachnospiraceae</taxon>
        <taxon>Acetatifactor</taxon>
    </lineage>
</organism>
<dbReference type="EMBL" id="OFSM01000007">
    <property type="protein sequence ID" value="SOY28868.1"/>
    <property type="molecule type" value="Genomic_DNA"/>
</dbReference>
<name>A0A2K4ZEI4_9FIRM</name>
<gene>
    <name evidence="1" type="ORF">AMURIS_01582</name>
</gene>
<dbReference type="Proteomes" id="UP000236311">
    <property type="component" value="Unassembled WGS sequence"/>
</dbReference>
<sequence>MHLNLEKARMHSSIYKNSKSGSHPFLCPDI</sequence>